<gene>
    <name evidence="4" type="ORF">ECE50_005750</name>
</gene>
<dbReference type="AlphaFoldDB" id="A0A3S1CW80"/>
<dbReference type="InterPro" id="IPR006143">
    <property type="entry name" value="RND_pump_MFP"/>
</dbReference>
<dbReference type="Proteomes" id="UP000281028">
    <property type="component" value="Unassembled WGS sequence"/>
</dbReference>
<keyword evidence="5" id="KW-1185">Reference proteome</keyword>
<dbReference type="Gene3D" id="2.40.420.20">
    <property type="match status" value="1"/>
</dbReference>
<evidence type="ECO:0000256" key="1">
    <source>
        <dbReference type="ARBA" id="ARBA00009477"/>
    </source>
</evidence>
<evidence type="ECO:0000313" key="4">
    <source>
        <dbReference type="EMBL" id="NSL86321.1"/>
    </source>
</evidence>
<dbReference type="GO" id="GO:0015562">
    <property type="term" value="F:efflux transmembrane transporter activity"/>
    <property type="evidence" value="ECO:0007669"/>
    <property type="project" value="TreeGrafter"/>
</dbReference>
<accession>A0A3S1CW80</accession>
<dbReference type="SUPFAM" id="SSF111369">
    <property type="entry name" value="HlyD-like secretion proteins"/>
    <property type="match status" value="1"/>
</dbReference>
<name>A0A3S1CW80_9BACT</name>
<feature type="domain" description="CusB-like beta-barrel" evidence="2">
    <location>
        <begin position="225"/>
        <end position="296"/>
    </location>
</feature>
<evidence type="ECO:0000259" key="3">
    <source>
        <dbReference type="Pfam" id="PF25973"/>
    </source>
</evidence>
<dbReference type="EMBL" id="RIAR02000001">
    <property type="protein sequence ID" value="NSL86321.1"/>
    <property type="molecule type" value="Genomic_DNA"/>
</dbReference>
<organism evidence="4 5">
    <name type="scientific">Chitinophaga solisilvae</name>
    <dbReference type="NCBI Taxonomy" id="1233460"/>
    <lineage>
        <taxon>Bacteria</taxon>
        <taxon>Pseudomonadati</taxon>
        <taxon>Bacteroidota</taxon>
        <taxon>Chitinophagia</taxon>
        <taxon>Chitinophagales</taxon>
        <taxon>Chitinophagaceae</taxon>
        <taxon>Chitinophaga</taxon>
    </lineage>
</organism>
<dbReference type="PANTHER" id="PTHR30469:SF37">
    <property type="entry name" value="RAGD PROTEIN"/>
    <property type="match status" value="1"/>
</dbReference>
<feature type="domain" description="CzcB-like barrel-sandwich hybrid" evidence="3">
    <location>
        <begin position="74"/>
        <end position="204"/>
    </location>
</feature>
<dbReference type="GO" id="GO:1990281">
    <property type="term" value="C:efflux pump complex"/>
    <property type="evidence" value="ECO:0007669"/>
    <property type="project" value="TreeGrafter"/>
</dbReference>
<comment type="caution">
    <text evidence="4">The sequence shown here is derived from an EMBL/GenBank/DDBJ whole genome shotgun (WGS) entry which is preliminary data.</text>
</comment>
<comment type="similarity">
    <text evidence="1">Belongs to the membrane fusion protein (MFP) (TC 8.A.1) family.</text>
</comment>
<dbReference type="Gene3D" id="2.40.30.170">
    <property type="match status" value="1"/>
</dbReference>
<evidence type="ECO:0000259" key="2">
    <source>
        <dbReference type="Pfam" id="PF25954"/>
    </source>
</evidence>
<evidence type="ECO:0000313" key="5">
    <source>
        <dbReference type="Proteomes" id="UP000281028"/>
    </source>
</evidence>
<dbReference type="InterPro" id="IPR058647">
    <property type="entry name" value="BSH_CzcB-like"/>
</dbReference>
<sequence length="386" mass="41557">MKPASNIARLFLSVAASAVLLQSCGTSNAKAEKEKKEGAAEAAPPALEAFAIQKGQLSSSIKIPGELVAFQRVDLYAKVSSFVRKLYVDVGSEVTAGQLLVTMEAPELNSQLSGAESRLKSQEAVYLSSKATYDRLLETSKTPGTVSQNDLDIAFAKQKSDLAQLDAAKAAYREIGDTRNYLEIRAPFSGVISRRNVSAGAYVGPAGKGSDMPIFTLQEQKKLRLVVSIPEAYNSYLHQNSEVNFTTKSMLNQVFTAKVSRLSGALDERLRSQSIEMDVLNNDKKLLPGMVAEVSIPLTGSNVSTFVVPSKAILNSTTGVFLLRIKDKKVEWIPVKTGRKVEDQTEVFGDLNPDDLIVKTASEEVRDGSAAAHVKTVPATAAVVSK</sequence>
<dbReference type="Gene3D" id="1.10.287.470">
    <property type="entry name" value="Helix hairpin bin"/>
    <property type="match status" value="1"/>
</dbReference>
<protein>
    <submittedName>
        <fullName evidence="4">Efflux RND transporter periplasmic adaptor subunit</fullName>
    </submittedName>
</protein>
<dbReference type="NCBIfam" id="TIGR01730">
    <property type="entry name" value="RND_mfp"/>
    <property type="match status" value="1"/>
</dbReference>
<dbReference type="PROSITE" id="PS51257">
    <property type="entry name" value="PROKAR_LIPOPROTEIN"/>
    <property type="match status" value="1"/>
</dbReference>
<reference evidence="4" key="1">
    <citation type="submission" date="2020-05" db="EMBL/GenBank/DDBJ databases">
        <title>Chitinophaga laudate sp. nov., isolated from a tropical peat swamp.</title>
        <authorList>
            <person name="Goh C.B.S."/>
            <person name="Lee M.S."/>
            <person name="Parimannan S."/>
            <person name="Pasbakhsh P."/>
            <person name="Yule C.M."/>
            <person name="Rajandas H."/>
            <person name="Loke S."/>
            <person name="Croft L."/>
            <person name="Tan J.B.L."/>
        </authorList>
    </citation>
    <scope>NUCLEOTIDE SEQUENCE</scope>
    <source>
        <strain evidence="4">Mgbs1</strain>
    </source>
</reference>
<dbReference type="Pfam" id="PF25954">
    <property type="entry name" value="Beta-barrel_RND_2"/>
    <property type="match status" value="1"/>
</dbReference>
<dbReference type="OrthoDB" id="9806939at2"/>
<dbReference type="InterPro" id="IPR058792">
    <property type="entry name" value="Beta-barrel_RND_2"/>
</dbReference>
<dbReference type="Pfam" id="PF25973">
    <property type="entry name" value="BSH_CzcB"/>
    <property type="match status" value="1"/>
</dbReference>
<dbReference type="PANTHER" id="PTHR30469">
    <property type="entry name" value="MULTIDRUG RESISTANCE PROTEIN MDTA"/>
    <property type="match status" value="1"/>
</dbReference>
<dbReference type="Gene3D" id="2.40.50.100">
    <property type="match status" value="1"/>
</dbReference>
<proteinExistence type="inferred from homology"/>